<evidence type="ECO:0000256" key="1">
    <source>
        <dbReference type="SAM" id="MobiDB-lite"/>
    </source>
</evidence>
<dbReference type="Gramene" id="ORUFI03G11360.1">
    <property type="protein sequence ID" value="ORUFI03G11360.1"/>
    <property type="gene ID" value="ORUFI03G11360"/>
</dbReference>
<organism evidence="2 3">
    <name type="scientific">Oryza rufipogon</name>
    <name type="common">Brownbeard rice</name>
    <name type="synonym">Asian wild rice</name>
    <dbReference type="NCBI Taxonomy" id="4529"/>
    <lineage>
        <taxon>Eukaryota</taxon>
        <taxon>Viridiplantae</taxon>
        <taxon>Streptophyta</taxon>
        <taxon>Embryophyta</taxon>
        <taxon>Tracheophyta</taxon>
        <taxon>Spermatophyta</taxon>
        <taxon>Magnoliopsida</taxon>
        <taxon>Liliopsida</taxon>
        <taxon>Poales</taxon>
        <taxon>Poaceae</taxon>
        <taxon>BOP clade</taxon>
        <taxon>Oryzoideae</taxon>
        <taxon>Oryzeae</taxon>
        <taxon>Oryzinae</taxon>
        <taxon>Oryza</taxon>
    </lineage>
</organism>
<feature type="region of interest" description="Disordered" evidence="1">
    <location>
        <begin position="84"/>
        <end position="103"/>
    </location>
</feature>
<feature type="region of interest" description="Disordered" evidence="1">
    <location>
        <begin position="1"/>
        <end position="20"/>
    </location>
</feature>
<name>A0A0E0NSM6_ORYRU</name>
<dbReference type="AlphaFoldDB" id="A0A0E0NSM6"/>
<protein>
    <submittedName>
        <fullName evidence="2">Uncharacterized protein</fullName>
    </submittedName>
</protein>
<reference evidence="3" key="1">
    <citation type="submission" date="2013-06" db="EMBL/GenBank/DDBJ databases">
        <authorList>
            <person name="Zhao Q."/>
        </authorList>
    </citation>
    <scope>NUCLEOTIDE SEQUENCE</scope>
    <source>
        <strain evidence="3">cv. W1943</strain>
    </source>
</reference>
<proteinExistence type="predicted"/>
<dbReference type="Proteomes" id="UP000008022">
    <property type="component" value="Unassembled WGS sequence"/>
</dbReference>
<keyword evidence="3" id="KW-1185">Reference proteome</keyword>
<reference evidence="2" key="2">
    <citation type="submission" date="2015-06" db="UniProtKB">
        <authorList>
            <consortium name="EnsemblPlants"/>
        </authorList>
    </citation>
    <scope>IDENTIFICATION</scope>
</reference>
<evidence type="ECO:0000313" key="3">
    <source>
        <dbReference type="Proteomes" id="UP000008022"/>
    </source>
</evidence>
<dbReference type="HOGENOM" id="CLU_2268196_0_0_1"/>
<evidence type="ECO:0000313" key="2">
    <source>
        <dbReference type="EnsemblPlants" id="ORUFI03G11360.1"/>
    </source>
</evidence>
<accession>A0A0E0NSM6</accession>
<sequence length="103" mass="11163">MAGKQVGSGSSPVVAHGKDAVKRAARRMANVAARAAMVMRDSSRTVTTRPKVVGLVRTQRALVQIFMLKDPMVICWPNCPRKSHTSAMHDSRQLGKSLVAHIS</sequence>
<dbReference type="EnsemblPlants" id="ORUFI03G11360.1">
    <property type="protein sequence ID" value="ORUFI03G11360.1"/>
    <property type="gene ID" value="ORUFI03G11360"/>
</dbReference>